<dbReference type="InterPro" id="IPR028994">
    <property type="entry name" value="Integrin_alpha_N"/>
</dbReference>
<dbReference type="EMBL" id="FQUS01000006">
    <property type="protein sequence ID" value="SHF17425.1"/>
    <property type="molecule type" value="Genomic_DNA"/>
</dbReference>
<dbReference type="InterPro" id="IPR011519">
    <property type="entry name" value="UnbV_ASPIC"/>
</dbReference>
<dbReference type="PANTHER" id="PTHR16026:SF0">
    <property type="entry name" value="CARTILAGE ACIDIC PROTEIN 1"/>
    <property type="match status" value="1"/>
</dbReference>
<organism evidence="3 4">
    <name type="scientific">Fodinibius roseus</name>
    <dbReference type="NCBI Taxonomy" id="1194090"/>
    <lineage>
        <taxon>Bacteria</taxon>
        <taxon>Pseudomonadati</taxon>
        <taxon>Balneolota</taxon>
        <taxon>Balneolia</taxon>
        <taxon>Balneolales</taxon>
        <taxon>Balneolaceae</taxon>
        <taxon>Fodinibius</taxon>
    </lineage>
</organism>
<evidence type="ECO:0000259" key="2">
    <source>
        <dbReference type="Pfam" id="PF07593"/>
    </source>
</evidence>
<gene>
    <name evidence="3" type="ORF">SAMN05443144_10631</name>
</gene>
<dbReference type="Gene3D" id="2.130.10.130">
    <property type="entry name" value="Integrin alpha, N-terminal"/>
    <property type="match status" value="3"/>
</dbReference>
<proteinExistence type="predicted"/>
<name>A0A1M4ZHG8_9BACT</name>
<protein>
    <submittedName>
        <fullName evidence="3">Repeat domain-containing protein</fullName>
    </submittedName>
</protein>
<dbReference type="PANTHER" id="PTHR16026">
    <property type="entry name" value="CARTILAGE ACIDIC PROTEIN 1"/>
    <property type="match status" value="1"/>
</dbReference>
<dbReference type="InterPro" id="IPR013517">
    <property type="entry name" value="FG-GAP"/>
</dbReference>
<dbReference type="Proteomes" id="UP000184041">
    <property type="component" value="Unassembled WGS sequence"/>
</dbReference>
<evidence type="ECO:0000313" key="4">
    <source>
        <dbReference type="Proteomes" id="UP000184041"/>
    </source>
</evidence>
<dbReference type="OrthoDB" id="9816120at2"/>
<sequence>MKLAIRNNHKLLVLGTFLCMGLLSGCGTSGDGDEQEAPLFEKFPPGRTGVTFSNKITSGRSFNVNDFPYLYNGGGVAAGDINNDGLPDLYLSGNMVSSRLYLNKGNFEFEDITESSGTTTSGWAGGVSMVDINHDGYLDIYVSVSGPADRAPGERENLLFINNGDETFTEKAGEYGLADPGFTTHAAFVDYDLDGDLDVYLINNFPGTFSRDNRSGLRPEINDGTSESTDALYRNNGNGTFADVSRQAGILREGYSLGLAVTDINRDGYPDIYVSNDVQPDDLLYINNGDGTFTDRAADYFKHTSYAGMGADIGDVNNDGWPDILQVDMLPPLLKDQKRVTGAVSYDYMQRQQQQGYQRQYTQNTLQLSNGTDRNNNVVFSEIGQLSGVAATGWSWASLFGDYDNDGWDDIMITNGYPKAANDYDYLIALNQSTMFGSDSTREQKVYEMLDELEGYESPNYFFKNNRDLTFTDVSVKWGFREPSFSYGAAHADLDNDGDLDLVVNNMNAGAGIYANRADTLNPFHYLGIELRGDSLNTFGIGARVSVTAGGETQSAAFWPYRGYQSTTEATRMQFGLGEADRVDSLEVRWPDGRYQLLTDLEADRDITLRHENSRDASRPGTPPGQAQFFAEVDDLGIDYRHRENQYVDFNNEPLLPRMLSRLGPGAATGDVHNNGRRDLFLGGAAGEAGRLFIQQPDGTFRQSDHEQPWQEDASREDTGALFFDANGDGAMDLYVVSGGNSYSPASDRLQDRLYLNSGDGRFVKTDNMLPDMYTSGSAVKAADYDGDGDRDLFVAGRHVPGRYPSPAKSYILRNEGSGFTDVTAEAAPGLVEPGLVTDAEWVDFNGDGTLDLVVTGIWMPVSFFENNGGEFQNVTAGLGLDEQSGWWQSIRKADLDGDGDMDFVVGNLGCNIEYSAPGRGSIHLLDHDFDDNGRREAITAVGKDGRYEPLHGMHSMERQFRGMTRRIPSFEAYGESSLADMFGEQKVGEAGHRQANYFATSVLMNRGDGQFAMKSLPNEAQLSPVHDILVSDINGDDHPDIITAGNLYHPNPEITRSDAGNGLILLGDGEGHFNPVSPFKSGFVAPYNARSLAMMHTRRGRYILVVNNDGELQVFKSTIRQP</sequence>
<dbReference type="Pfam" id="PF07593">
    <property type="entry name" value="UnbV_ASPIC"/>
    <property type="match status" value="1"/>
</dbReference>
<dbReference type="AlphaFoldDB" id="A0A1M4ZHG8"/>
<evidence type="ECO:0000313" key="3">
    <source>
        <dbReference type="EMBL" id="SHF17425.1"/>
    </source>
</evidence>
<dbReference type="InterPro" id="IPR027039">
    <property type="entry name" value="Crtac1"/>
</dbReference>
<dbReference type="RefSeq" id="WP_084088097.1">
    <property type="nucleotide sequence ID" value="NZ_FQUS01000006.1"/>
</dbReference>
<dbReference type="PROSITE" id="PS51257">
    <property type="entry name" value="PROKAR_LIPOPROTEIN"/>
    <property type="match status" value="1"/>
</dbReference>
<accession>A0A1M4ZHG8</accession>
<evidence type="ECO:0000256" key="1">
    <source>
        <dbReference type="ARBA" id="ARBA00022729"/>
    </source>
</evidence>
<keyword evidence="1" id="KW-0732">Signal</keyword>
<feature type="domain" description="ASPIC/UnbV" evidence="2">
    <location>
        <begin position="540"/>
        <end position="607"/>
    </location>
</feature>
<dbReference type="STRING" id="1194090.SAMN05443144_10631"/>
<dbReference type="Pfam" id="PF13517">
    <property type="entry name" value="FG-GAP_3"/>
    <property type="match status" value="5"/>
</dbReference>
<reference evidence="3 4" key="1">
    <citation type="submission" date="2016-11" db="EMBL/GenBank/DDBJ databases">
        <authorList>
            <person name="Jaros S."/>
            <person name="Januszkiewicz K."/>
            <person name="Wedrychowicz H."/>
        </authorList>
    </citation>
    <scope>NUCLEOTIDE SEQUENCE [LARGE SCALE GENOMIC DNA]</scope>
    <source>
        <strain evidence="3 4">DSM 21986</strain>
    </source>
</reference>
<keyword evidence="4" id="KW-1185">Reference proteome</keyword>
<dbReference type="SUPFAM" id="SSF69318">
    <property type="entry name" value="Integrin alpha N-terminal domain"/>
    <property type="match status" value="3"/>
</dbReference>